<feature type="compositionally biased region" description="Polar residues" evidence="3">
    <location>
        <begin position="1"/>
        <end position="10"/>
    </location>
</feature>
<dbReference type="Pfam" id="PF10187">
    <property type="entry name" value="FAM192A_Fyv6_N"/>
    <property type="match status" value="1"/>
</dbReference>
<comment type="caution">
    <text evidence="5">The sequence shown here is derived from an EMBL/GenBank/DDBJ whole genome shotgun (WGS) entry which is preliminary data.</text>
</comment>
<protein>
    <recommendedName>
        <fullName evidence="4">FAM192A/Fyv6 N-terminal domain-containing protein</fullName>
    </recommendedName>
</protein>
<dbReference type="PANTHER" id="PTHR13495:SF0">
    <property type="entry name" value="PSME3-INTERACTING PROTEIN"/>
    <property type="match status" value="1"/>
</dbReference>
<evidence type="ECO:0000259" key="4">
    <source>
        <dbReference type="Pfam" id="PF10187"/>
    </source>
</evidence>
<evidence type="ECO:0000256" key="1">
    <source>
        <dbReference type="ARBA" id="ARBA00004123"/>
    </source>
</evidence>
<sequence>MSSGFVSAGTTLPDADGNDAWAAAKAAVEEAKQPKEPEPEDERSLFAILQANKVKKQEEFEEKLKFKNQFKPLDEDDVEYLDSILTSERRAEDARRMELEAQLDAFRQQQSEADRGDAPEAEPGFGTWVGGRKRRKKDDAGKAGKAGLGVKVRKTGAAMKGEEKTEKLVKGVEKLVKDAGAPLEKKKSDPVELKKEVPKPPMTSAAGLLGLVAYGSDDD</sequence>
<feature type="compositionally biased region" description="Basic and acidic residues" evidence="3">
    <location>
        <begin position="27"/>
        <end position="37"/>
    </location>
</feature>
<feature type="compositionally biased region" description="Low complexity" evidence="3">
    <location>
        <begin position="13"/>
        <end position="26"/>
    </location>
</feature>
<organism evidence="5 6">
    <name type="scientific">Discina gigas</name>
    <dbReference type="NCBI Taxonomy" id="1032678"/>
    <lineage>
        <taxon>Eukaryota</taxon>
        <taxon>Fungi</taxon>
        <taxon>Dikarya</taxon>
        <taxon>Ascomycota</taxon>
        <taxon>Pezizomycotina</taxon>
        <taxon>Pezizomycetes</taxon>
        <taxon>Pezizales</taxon>
        <taxon>Discinaceae</taxon>
        <taxon>Discina</taxon>
    </lineage>
</organism>
<keyword evidence="2" id="KW-0539">Nucleus</keyword>
<name>A0ABR3GW14_9PEZI</name>
<dbReference type="InterPro" id="IPR019331">
    <property type="entry name" value="FAM192A/Fyv6_N"/>
</dbReference>
<dbReference type="InterPro" id="IPR039845">
    <property type="entry name" value="FAM192A"/>
</dbReference>
<gene>
    <name evidence="5" type="ORF">Q9L58_001003</name>
</gene>
<feature type="domain" description="FAM192A/Fyv6 N-terminal" evidence="4">
    <location>
        <begin position="5"/>
        <end position="107"/>
    </location>
</feature>
<reference evidence="5 6" key="1">
    <citation type="submission" date="2024-02" db="EMBL/GenBank/DDBJ databases">
        <title>Discinaceae phylogenomics.</title>
        <authorList>
            <person name="Dirks A.C."/>
            <person name="James T.Y."/>
        </authorList>
    </citation>
    <scope>NUCLEOTIDE SEQUENCE [LARGE SCALE GENOMIC DNA]</scope>
    <source>
        <strain evidence="5 6">ACD0624</strain>
    </source>
</reference>
<evidence type="ECO:0000256" key="3">
    <source>
        <dbReference type="SAM" id="MobiDB-lite"/>
    </source>
</evidence>
<feature type="region of interest" description="Disordered" evidence="3">
    <location>
        <begin position="106"/>
        <end position="147"/>
    </location>
</feature>
<comment type="subcellular location">
    <subcellularLocation>
        <location evidence="1">Nucleus</location>
    </subcellularLocation>
</comment>
<accession>A0ABR3GW14</accession>
<keyword evidence="6" id="KW-1185">Reference proteome</keyword>
<feature type="compositionally biased region" description="Basic and acidic residues" evidence="3">
    <location>
        <begin position="180"/>
        <end position="198"/>
    </location>
</feature>
<dbReference type="PANTHER" id="PTHR13495">
    <property type="entry name" value="NEFA-INTERACTING NUCLEAR PROTEIN NIP30"/>
    <property type="match status" value="1"/>
</dbReference>
<evidence type="ECO:0000313" key="5">
    <source>
        <dbReference type="EMBL" id="KAL0639912.1"/>
    </source>
</evidence>
<evidence type="ECO:0000256" key="2">
    <source>
        <dbReference type="ARBA" id="ARBA00023242"/>
    </source>
</evidence>
<dbReference type="Proteomes" id="UP001447188">
    <property type="component" value="Unassembled WGS sequence"/>
</dbReference>
<feature type="region of interest" description="Disordered" evidence="3">
    <location>
        <begin position="1"/>
        <end position="44"/>
    </location>
</feature>
<evidence type="ECO:0000313" key="6">
    <source>
        <dbReference type="Proteomes" id="UP001447188"/>
    </source>
</evidence>
<dbReference type="EMBL" id="JBBBZM010000007">
    <property type="protein sequence ID" value="KAL0639912.1"/>
    <property type="molecule type" value="Genomic_DNA"/>
</dbReference>
<feature type="region of interest" description="Disordered" evidence="3">
    <location>
        <begin position="180"/>
        <end position="203"/>
    </location>
</feature>
<proteinExistence type="predicted"/>